<name>A0A2C9UTZ3_MANES</name>
<accession>A0A2C9UTZ3</accession>
<dbReference type="EMBL" id="CM004398">
    <property type="protein sequence ID" value="OAY35043.1"/>
    <property type="molecule type" value="Genomic_DNA"/>
</dbReference>
<dbReference type="Gramene" id="Manes.12G067451.1.v8.1">
    <property type="protein sequence ID" value="Manes.12G067451.1.v8.1.CDS"/>
    <property type="gene ID" value="Manes.12G067451.v8.1"/>
</dbReference>
<gene>
    <name evidence="1" type="ORF">MANES_12G067451v8</name>
</gene>
<evidence type="ECO:0000313" key="2">
    <source>
        <dbReference type="Proteomes" id="UP000091857"/>
    </source>
</evidence>
<keyword evidence="2" id="KW-1185">Reference proteome</keyword>
<dbReference type="Proteomes" id="UP000091857">
    <property type="component" value="Chromosome 12"/>
</dbReference>
<protein>
    <submittedName>
        <fullName evidence="1">Uncharacterized protein</fullName>
    </submittedName>
</protein>
<sequence length="90" mass="10783">MEPKAISVMNQEFVKLDQFDRINFIIWKDKMLFLFTALKISYVQDPNLPTPTPQDTDQVKAKYRLYNLFTSKSSPKEIWKALEYKYNIEK</sequence>
<reference evidence="2" key="1">
    <citation type="journal article" date="2016" name="Nat. Biotechnol.">
        <title>Sequencing wild and cultivated cassava and related species reveals extensive interspecific hybridization and genetic diversity.</title>
        <authorList>
            <person name="Bredeson J.V."/>
            <person name="Lyons J.B."/>
            <person name="Prochnik S.E."/>
            <person name="Wu G.A."/>
            <person name="Ha C.M."/>
            <person name="Edsinger-Gonzales E."/>
            <person name="Grimwood J."/>
            <person name="Schmutz J."/>
            <person name="Rabbi I.Y."/>
            <person name="Egesi C."/>
            <person name="Nauluvula P."/>
            <person name="Lebot V."/>
            <person name="Ndunguru J."/>
            <person name="Mkamilo G."/>
            <person name="Bart R.S."/>
            <person name="Setter T.L."/>
            <person name="Gleadow R.M."/>
            <person name="Kulakow P."/>
            <person name="Ferguson M.E."/>
            <person name="Rounsley S."/>
            <person name="Rokhsar D.S."/>
        </authorList>
    </citation>
    <scope>NUCLEOTIDE SEQUENCE [LARGE SCALE GENOMIC DNA]</scope>
    <source>
        <strain evidence="2">cv. AM560-2</strain>
    </source>
</reference>
<organism evidence="1 2">
    <name type="scientific">Manihot esculenta</name>
    <name type="common">Cassava</name>
    <name type="synonym">Jatropha manihot</name>
    <dbReference type="NCBI Taxonomy" id="3983"/>
    <lineage>
        <taxon>Eukaryota</taxon>
        <taxon>Viridiplantae</taxon>
        <taxon>Streptophyta</taxon>
        <taxon>Embryophyta</taxon>
        <taxon>Tracheophyta</taxon>
        <taxon>Spermatophyta</taxon>
        <taxon>Magnoliopsida</taxon>
        <taxon>eudicotyledons</taxon>
        <taxon>Gunneridae</taxon>
        <taxon>Pentapetalae</taxon>
        <taxon>rosids</taxon>
        <taxon>fabids</taxon>
        <taxon>Malpighiales</taxon>
        <taxon>Euphorbiaceae</taxon>
        <taxon>Crotonoideae</taxon>
        <taxon>Manihoteae</taxon>
        <taxon>Manihot</taxon>
    </lineage>
</organism>
<dbReference type="AlphaFoldDB" id="A0A2C9UTZ3"/>
<proteinExistence type="predicted"/>
<evidence type="ECO:0000313" key="1">
    <source>
        <dbReference type="EMBL" id="OAY35043.1"/>
    </source>
</evidence>
<comment type="caution">
    <text evidence="1">The sequence shown here is derived from an EMBL/GenBank/DDBJ whole genome shotgun (WGS) entry which is preliminary data.</text>
</comment>